<dbReference type="EMBL" id="JABSTV010001247">
    <property type="protein sequence ID" value="KAH7972621.1"/>
    <property type="molecule type" value="Genomic_DNA"/>
</dbReference>
<evidence type="ECO:0000313" key="3">
    <source>
        <dbReference type="Proteomes" id="UP000821837"/>
    </source>
</evidence>
<feature type="region of interest" description="Disordered" evidence="1">
    <location>
        <begin position="103"/>
        <end position="163"/>
    </location>
</feature>
<proteinExistence type="predicted"/>
<name>A0A9D4QAC5_RHISA</name>
<gene>
    <name evidence="2" type="ORF">HPB52_014191</name>
</gene>
<accession>A0A9D4QAC5</accession>
<feature type="compositionally biased region" description="Low complexity" evidence="1">
    <location>
        <begin position="111"/>
        <end position="141"/>
    </location>
</feature>
<reference evidence="2" key="1">
    <citation type="journal article" date="2020" name="Cell">
        <title>Large-Scale Comparative Analyses of Tick Genomes Elucidate Their Genetic Diversity and Vector Capacities.</title>
        <authorList>
            <consortium name="Tick Genome and Microbiome Consortium (TIGMIC)"/>
            <person name="Jia N."/>
            <person name="Wang J."/>
            <person name="Shi W."/>
            <person name="Du L."/>
            <person name="Sun Y."/>
            <person name="Zhan W."/>
            <person name="Jiang J.F."/>
            <person name="Wang Q."/>
            <person name="Zhang B."/>
            <person name="Ji P."/>
            <person name="Bell-Sakyi L."/>
            <person name="Cui X.M."/>
            <person name="Yuan T.T."/>
            <person name="Jiang B.G."/>
            <person name="Yang W.F."/>
            <person name="Lam T.T."/>
            <person name="Chang Q.C."/>
            <person name="Ding S.J."/>
            <person name="Wang X.J."/>
            <person name="Zhu J.G."/>
            <person name="Ruan X.D."/>
            <person name="Zhao L."/>
            <person name="Wei J.T."/>
            <person name="Ye R.Z."/>
            <person name="Que T.C."/>
            <person name="Du C.H."/>
            <person name="Zhou Y.H."/>
            <person name="Cheng J.X."/>
            <person name="Dai P.F."/>
            <person name="Guo W.B."/>
            <person name="Han X.H."/>
            <person name="Huang E.J."/>
            <person name="Li L.F."/>
            <person name="Wei W."/>
            <person name="Gao Y.C."/>
            <person name="Liu J.Z."/>
            <person name="Shao H.Z."/>
            <person name="Wang X."/>
            <person name="Wang C.C."/>
            <person name="Yang T.C."/>
            <person name="Huo Q.B."/>
            <person name="Li W."/>
            <person name="Chen H.Y."/>
            <person name="Chen S.E."/>
            <person name="Zhou L.G."/>
            <person name="Ni X.B."/>
            <person name="Tian J.H."/>
            <person name="Sheng Y."/>
            <person name="Liu T."/>
            <person name="Pan Y.S."/>
            <person name="Xia L.Y."/>
            <person name="Li J."/>
            <person name="Zhao F."/>
            <person name="Cao W.C."/>
        </authorList>
    </citation>
    <scope>NUCLEOTIDE SEQUENCE</scope>
    <source>
        <strain evidence="2">Rsan-2018</strain>
    </source>
</reference>
<sequence length="300" mass="32309">MTSMQTICAQVDDAIAAMKAVFCWSPRFGRRRDKPPAKLKPKARAPPADAARARRPRGAKQPSDPTKIMRSALRVLKLRLDRVGRKLSELDFDNRVLENERIKVRNSPDRSSGAGPSSAHGGATSTSPTGASSSAGAILSGERGSPSGVANSNGICPTPVEREPWPLCPSAPGRSSLLADMMTPSTSSASLDAILGPRRQLRKMQQEQQEQHPVIALASTVSPPVPPPRLALPPPIPATMPVFTFGQPQRSNTSFPDASEDPLFLFTDLFEDTSDESVNNNLSITRQGTRTSSTSLMRHR</sequence>
<keyword evidence="3" id="KW-1185">Reference proteome</keyword>
<dbReference type="AlphaFoldDB" id="A0A9D4QAC5"/>
<evidence type="ECO:0000256" key="1">
    <source>
        <dbReference type="SAM" id="MobiDB-lite"/>
    </source>
</evidence>
<reference evidence="2" key="2">
    <citation type="submission" date="2021-09" db="EMBL/GenBank/DDBJ databases">
        <authorList>
            <person name="Jia N."/>
            <person name="Wang J."/>
            <person name="Shi W."/>
            <person name="Du L."/>
            <person name="Sun Y."/>
            <person name="Zhan W."/>
            <person name="Jiang J."/>
            <person name="Wang Q."/>
            <person name="Zhang B."/>
            <person name="Ji P."/>
            <person name="Sakyi L.B."/>
            <person name="Cui X."/>
            <person name="Yuan T."/>
            <person name="Jiang B."/>
            <person name="Yang W."/>
            <person name="Lam T.T.-Y."/>
            <person name="Chang Q."/>
            <person name="Ding S."/>
            <person name="Wang X."/>
            <person name="Zhu J."/>
            <person name="Ruan X."/>
            <person name="Zhao L."/>
            <person name="Wei J."/>
            <person name="Que T."/>
            <person name="Du C."/>
            <person name="Cheng J."/>
            <person name="Dai P."/>
            <person name="Han X."/>
            <person name="Huang E."/>
            <person name="Gao Y."/>
            <person name="Liu J."/>
            <person name="Shao H."/>
            <person name="Ye R."/>
            <person name="Li L."/>
            <person name="Wei W."/>
            <person name="Wang X."/>
            <person name="Wang C."/>
            <person name="Huo Q."/>
            <person name="Li W."/>
            <person name="Guo W."/>
            <person name="Chen H."/>
            <person name="Chen S."/>
            <person name="Zhou L."/>
            <person name="Zhou L."/>
            <person name="Ni X."/>
            <person name="Tian J."/>
            <person name="Zhou Y."/>
            <person name="Sheng Y."/>
            <person name="Liu T."/>
            <person name="Pan Y."/>
            <person name="Xia L."/>
            <person name="Li J."/>
            <person name="Zhao F."/>
            <person name="Cao W."/>
        </authorList>
    </citation>
    <scope>NUCLEOTIDE SEQUENCE</scope>
    <source>
        <strain evidence="2">Rsan-2018</strain>
        <tissue evidence="2">Larvae</tissue>
    </source>
</reference>
<dbReference type="VEuPathDB" id="VectorBase:RSAN_032272"/>
<feature type="compositionally biased region" description="Basic residues" evidence="1">
    <location>
        <begin position="30"/>
        <end position="43"/>
    </location>
</feature>
<comment type="caution">
    <text evidence="2">The sequence shown here is derived from an EMBL/GenBank/DDBJ whole genome shotgun (WGS) entry which is preliminary data.</text>
</comment>
<feature type="region of interest" description="Disordered" evidence="1">
    <location>
        <begin position="281"/>
        <end position="300"/>
    </location>
</feature>
<dbReference type="Proteomes" id="UP000821837">
    <property type="component" value="Chromosome 11"/>
</dbReference>
<protein>
    <submittedName>
        <fullName evidence="2">Uncharacterized protein</fullName>
    </submittedName>
</protein>
<feature type="region of interest" description="Disordered" evidence="1">
    <location>
        <begin position="30"/>
        <end position="68"/>
    </location>
</feature>
<evidence type="ECO:0000313" key="2">
    <source>
        <dbReference type="EMBL" id="KAH7972621.1"/>
    </source>
</evidence>
<organism evidence="2 3">
    <name type="scientific">Rhipicephalus sanguineus</name>
    <name type="common">Brown dog tick</name>
    <name type="synonym">Ixodes sanguineus</name>
    <dbReference type="NCBI Taxonomy" id="34632"/>
    <lineage>
        <taxon>Eukaryota</taxon>
        <taxon>Metazoa</taxon>
        <taxon>Ecdysozoa</taxon>
        <taxon>Arthropoda</taxon>
        <taxon>Chelicerata</taxon>
        <taxon>Arachnida</taxon>
        <taxon>Acari</taxon>
        <taxon>Parasitiformes</taxon>
        <taxon>Ixodida</taxon>
        <taxon>Ixodoidea</taxon>
        <taxon>Ixodidae</taxon>
        <taxon>Rhipicephalinae</taxon>
        <taxon>Rhipicephalus</taxon>
        <taxon>Rhipicephalus</taxon>
    </lineage>
</organism>